<dbReference type="InterPro" id="IPR045099">
    <property type="entry name" value="PITH1-like"/>
</dbReference>
<dbReference type="PROSITE" id="PS51532">
    <property type="entry name" value="PITH"/>
    <property type="match status" value="1"/>
</dbReference>
<proteinExistence type="inferred from homology"/>
<sequence>MASADEGSISNSLASDLSATDLANLYPYIDRDNVHGLNLDVPEQAKAIIKPWSDREDTEQYVDSGVDDQMIIHVPFAENVRIRSIILKLGRGENTPRHLKVYANYPTIVDFADAERTKPHLNISLLEGETRAVEYPLRVAAFTSVHSLSLYFGDSVGGDQSRVYYLGFKGDSRTAKKEATKKLDIPAANAADAPLVDRVRQNAGGQQTTAR</sequence>
<evidence type="ECO:0000313" key="4">
    <source>
        <dbReference type="Proteomes" id="UP000053820"/>
    </source>
</evidence>
<keyword evidence="4" id="KW-1185">Reference proteome</keyword>
<protein>
    <recommendedName>
        <fullName evidence="2">PITH domain-containing protein</fullName>
    </recommendedName>
</protein>
<dbReference type="OrthoDB" id="2635at2759"/>
<dbReference type="GO" id="GO:0005737">
    <property type="term" value="C:cytoplasm"/>
    <property type="evidence" value="ECO:0007669"/>
    <property type="project" value="UniProtKB-ARBA"/>
</dbReference>
<dbReference type="SUPFAM" id="SSF49785">
    <property type="entry name" value="Galactose-binding domain-like"/>
    <property type="match status" value="1"/>
</dbReference>
<name>A0A0C9W7Z6_9AGAM</name>
<comment type="similarity">
    <text evidence="1">Belongs to the PITHD1 family.</text>
</comment>
<dbReference type="InterPro" id="IPR010400">
    <property type="entry name" value="PITH_dom"/>
</dbReference>
<dbReference type="PANTHER" id="PTHR12175">
    <property type="entry name" value="AD039 HT014 THIOREDOXIN FAMILY TRP26"/>
    <property type="match status" value="1"/>
</dbReference>
<dbReference type="InterPro" id="IPR037047">
    <property type="entry name" value="PITH_dom_sf"/>
</dbReference>
<evidence type="ECO:0000313" key="3">
    <source>
        <dbReference type="EMBL" id="KIJ58657.1"/>
    </source>
</evidence>
<dbReference type="Pfam" id="PF06201">
    <property type="entry name" value="PITH"/>
    <property type="match status" value="1"/>
</dbReference>
<evidence type="ECO:0000256" key="1">
    <source>
        <dbReference type="ARBA" id="ARBA00025788"/>
    </source>
</evidence>
<dbReference type="Proteomes" id="UP000053820">
    <property type="component" value="Unassembled WGS sequence"/>
</dbReference>
<dbReference type="HOGENOM" id="CLU_072377_2_1_1"/>
<accession>A0A0C9W7Z6</accession>
<feature type="domain" description="PITH" evidence="2">
    <location>
        <begin position="14"/>
        <end position="188"/>
    </location>
</feature>
<gene>
    <name evidence="3" type="ORF">HYDPIDRAFT_119337</name>
</gene>
<dbReference type="PANTHER" id="PTHR12175:SF1">
    <property type="entry name" value="PITH DOMAIN-CONTAINING PROTEIN 1"/>
    <property type="match status" value="1"/>
</dbReference>
<reference evidence="3 4" key="1">
    <citation type="submission" date="2014-04" db="EMBL/GenBank/DDBJ databases">
        <title>Evolutionary Origins and Diversification of the Mycorrhizal Mutualists.</title>
        <authorList>
            <consortium name="DOE Joint Genome Institute"/>
            <consortium name="Mycorrhizal Genomics Consortium"/>
            <person name="Kohler A."/>
            <person name="Kuo A."/>
            <person name="Nagy L.G."/>
            <person name="Floudas D."/>
            <person name="Copeland A."/>
            <person name="Barry K.W."/>
            <person name="Cichocki N."/>
            <person name="Veneault-Fourrey C."/>
            <person name="LaButti K."/>
            <person name="Lindquist E.A."/>
            <person name="Lipzen A."/>
            <person name="Lundell T."/>
            <person name="Morin E."/>
            <person name="Murat C."/>
            <person name="Riley R."/>
            <person name="Ohm R."/>
            <person name="Sun H."/>
            <person name="Tunlid A."/>
            <person name="Henrissat B."/>
            <person name="Grigoriev I.V."/>
            <person name="Hibbett D.S."/>
            <person name="Martin F."/>
        </authorList>
    </citation>
    <scope>NUCLEOTIDE SEQUENCE [LARGE SCALE GENOMIC DNA]</scope>
    <source>
        <strain evidence="3 4">MD-312</strain>
    </source>
</reference>
<dbReference type="AlphaFoldDB" id="A0A0C9W7Z6"/>
<dbReference type="EMBL" id="KN839918">
    <property type="protein sequence ID" value="KIJ58657.1"/>
    <property type="molecule type" value="Genomic_DNA"/>
</dbReference>
<dbReference type="InterPro" id="IPR008979">
    <property type="entry name" value="Galactose-bd-like_sf"/>
</dbReference>
<dbReference type="Gene3D" id="2.60.120.470">
    <property type="entry name" value="PITH domain"/>
    <property type="match status" value="1"/>
</dbReference>
<evidence type="ECO:0000259" key="2">
    <source>
        <dbReference type="PROSITE" id="PS51532"/>
    </source>
</evidence>
<organism evidence="3 4">
    <name type="scientific">Hydnomerulius pinastri MD-312</name>
    <dbReference type="NCBI Taxonomy" id="994086"/>
    <lineage>
        <taxon>Eukaryota</taxon>
        <taxon>Fungi</taxon>
        <taxon>Dikarya</taxon>
        <taxon>Basidiomycota</taxon>
        <taxon>Agaricomycotina</taxon>
        <taxon>Agaricomycetes</taxon>
        <taxon>Agaricomycetidae</taxon>
        <taxon>Boletales</taxon>
        <taxon>Boletales incertae sedis</taxon>
        <taxon>Leucogyrophana</taxon>
    </lineage>
</organism>
<dbReference type="GO" id="GO:0005634">
    <property type="term" value="C:nucleus"/>
    <property type="evidence" value="ECO:0007669"/>
    <property type="project" value="TreeGrafter"/>
</dbReference>